<dbReference type="EMBL" id="MKHE01000017">
    <property type="protein sequence ID" value="OWK07006.1"/>
    <property type="molecule type" value="Genomic_DNA"/>
</dbReference>
<comment type="subcellular location">
    <subcellularLocation>
        <location evidence="1">Endoplasmic reticulum</location>
    </subcellularLocation>
</comment>
<evidence type="ECO:0000256" key="3">
    <source>
        <dbReference type="ARBA" id="ARBA00022448"/>
    </source>
</evidence>
<gene>
    <name evidence="15" type="ORF">Celaphus_00018592</name>
</gene>
<dbReference type="Pfam" id="PF01347">
    <property type="entry name" value="Vitellogenin_N"/>
    <property type="match status" value="2"/>
</dbReference>
<dbReference type="Proteomes" id="UP000242450">
    <property type="component" value="Chromosome 17"/>
</dbReference>
<dbReference type="InterPro" id="IPR011030">
    <property type="entry name" value="Lipovitellin_superhlx_dom"/>
</dbReference>
<evidence type="ECO:0000256" key="13">
    <source>
        <dbReference type="PROSITE-ProRule" id="PRU00557"/>
    </source>
</evidence>
<feature type="domain" description="Vitellogenin" evidence="14">
    <location>
        <begin position="1"/>
        <end position="449"/>
    </location>
</feature>
<comment type="catalytic activity">
    <reaction evidence="9">
        <text>a triacyl-sn-glycerol(in) = a triacyl-sn-glycerol(out)</text>
        <dbReference type="Rhea" id="RHEA:39011"/>
        <dbReference type="ChEBI" id="CHEBI:64615"/>
    </reaction>
    <physiologicalReaction direction="left-to-right" evidence="9">
        <dbReference type="Rhea" id="RHEA:39012"/>
    </physiologicalReaction>
</comment>
<evidence type="ECO:0000256" key="8">
    <source>
        <dbReference type="ARBA" id="ARBA00023670"/>
    </source>
</evidence>
<evidence type="ECO:0000313" key="15">
    <source>
        <dbReference type="EMBL" id="OWK07006.1"/>
    </source>
</evidence>
<dbReference type="Pfam" id="PF19444">
    <property type="entry name" value="MTP_lip_bd"/>
    <property type="match status" value="1"/>
</dbReference>
<dbReference type="AlphaFoldDB" id="A0A212CLT2"/>
<proteinExistence type="predicted"/>
<evidence type="ECO:0000256" key="7">
    <source>
        <dbReference type="ARBA" id="ARBA00023157"/>
    </source>
</evidence>
<dbReference type="SUPFAM" id="SSF56968">
    <property type="entry name" value="Lipovitellin-phosvitin complex, beta-sheet shell regions"/>
    <property type="match status" value="1"/>
</dbReference>
<comment type="catalytic activity">
    <reaction evidence="8">
        <text>a cholesterol ester(in) = a cholesterol ester(out)</text>
        <dbReference type="Rhea" id="RHEA:39007"/>
        <dbReference type="ChEBI" id="CHEBI:17002"/>
    </reaction>
    <physiologicalReaction direction="left-to-right" evidence="8">
        <dbReference type="Rhea" id="RHEA:39008"/>
    </physiologicalReaction>
</comment>
<evidence type="ECO:0000259" key="14">
    <source>
        <dbReference type="PROSITE" id="PS51211"/>
    </source>
</evidence>
<keyword evidence="3" id="KW-0813">Transport</keyword>
<dbReference type="GO" id="GO:0120013">
    <property type="term" value="F:lipid transfer activity"/>
    <property type="evidence" value="ECO:0007669"/>
    <property type="project" value="UniProtKB-ARBA"/>
</dbReference>
<evidence type="ECO:0000256" key="2">
    <source>
        <dbReference type="ARBA" id="ARBA00013847"/>
    </source>
</evidence>
<evidence type="ECO:0000256" key="9">
    <source>
        <dbReference type="ARBA" id="ARBA00023680"/>
    </source>
</evidence>
<name>A0A212CLT2_CEREH</name>
<keyword evidence="6" id="KW-0445">Lipid transport</keyword>
<dbReference type="GO" id="GO:0008289">
    <property type="term" value="F:lipid binding"/>
    <property type="evidence" value="ECO:0007669"/>
    <property type="project" value="InterPro"/>
</dbReference>
<comment type="caution">
    <text evidence="15">The sequence shown here is derived from an EMBL/GenBank/DDBJ whole genome shotgun (WGS) entry which is preliminary data.</text>
</comment>
<dbReference type="InterPro" id="IPR001747">
    <property type="entry name" value="Vitellogenin_N"/>
</dbReference>
<evidence type="ECO:0000256" key="1">
    <source>
        <dbReference type="ARBA" id="ARBA00004240"/>
    </source>
</evidence>
<dbReference type="GO" id="GO:0016323">
    <property type="term" value="C:basolateral plasma membrane"/>
    <property type="evidence" value="ECO:0007669"/>
    <property type="project" value="TreeGrafter"/>
</dbReference>
<comment type="function">
    <text evidence="12">Catalyzes the transport of triglyceride, cholesteryl ester, and phospholipid between phospholipid surfaces. Required for the assembly and secretion of plasma lipoproteins that contain apolipoprotein B. May be involved in regulating cholesteryl ester biosynthesis in cells that produce lipoproteins.</text>
</comment>
<dbReference type="Gene3D" id="1.25.10.20">
    <property type="entry name" value="Vitellinogen, superhelical"/>
    <property type="match status" value="1"/>
</dbReference>
<sequence>MARDIKEFYSYQNEPAAIENLKRGLASLFQMQLSSGTTNEVDISGDCKVTYQAQQDKVTKIKALDSCKIERAGFTTPHQVLGVTSKATSVTTYKIEDSFVVAVLSEEIHALRLNFLQSIAGKILSEHWQSIRKHLQPDNLSKAEAVRSFLAFIKHLRTAKKEEILQILKAENKEVLPQLVDAVTSAQTPDSLDAILDFLDFKSTESVILQERFLYACAFASHPDEELLRALISKFKGSFGSNDIRESVMIIIGALGVIEAKKLILGGLEKAEKKEDIMMYLLALKNARLPEGIPLLLKYTETREGPISHLAATTLQRYDVPFITDEVKKTMNRIYHQNRKIHEKTVRTTAAAIILKNNPSYMEVKNILLSIGELPKEMNKYMLSIVQDILRFEMPARSPVWSGTSHSASTYSLDILYSGSGILRRSNLNIFQYIEKTPLHGIQTEKNKV</sequence>
<comment type="catalytic activity">
    <reaction evidence="10">
        <text>a 1,2-diacyl-sn-glycero-3-phosphocholine(in) = a 1,2-diacyl-sn-glycero-3-phosphocholine(out)</text>
        <dbReference type="Rhea" id="RHEA:38571"/>
        <dbReference type="ChEBI" id="CHEBI:57643"/>
    </reaction>
    <physiologicalReaction direction="left-to-right" evidence="10">
        <dbReference type="Rhea" id="RHEA:38572"/>
    </physiologicalReaction>
</comment>
<evidence type="ECO:0000256" key="12">
    <source>
        <dbReference type="ARBA" id="ARBA00045383"/>
    </source>
</evidence>
<evidence type="ECO:0000256" key="4">
    <source>
        <dbReference type="ARBA" id="ARBA00022729"/>
    </source>
</evidence>
<reference evidence="15 16" key="1">
    <citation type="journal article" date="2018" name="Mol. Genet. Genomics">
        <title>The red deer Cervus elaphus genome CerEla1.0: sequencing, annotating, genes, and chromosomes.</title>
        <authorList>
            <person name="Bana N.A."/>
            <person name="Nyiri A."/>
            <person name="Nagy J."/>
            <person name="Frank K."/>
            <person name="Nagy T."/>
            <person name="Steger V."/>
            <person name="Schiller M."/>
            <person name="Lakatos P."/>
            <person name="Sugar L."/>
            <person name="Horn P."/>
            <person name="Barta E."/>
            <person name="Orosz L."/>
        </authorList>
    </citation>
    <scope>NUCLEOTIDE SEQUENCE [LARGE SCALE GENOMIC DNA]</scope>
    <source>
        <strain evidence="15">Hungarian</strain>
    </source>
</reference>
<dbReference type="InterPro" id="IPR045811">
    <property type="entry name" value="MTP_lip-bd"/>
</dbReference>
<dbReference type="GO" id="GO:0042157">
    <property type="term" value="P:lipoprotein metabolic process"/>
    <property type="evidence" value="ECO:0007669"/>
    <property type="project" value="TreeGrafter"/>
</dbReference>
<keyword evidence="5" id="KW-0256">Endoplasmic reticulum</keyword>
<dbReference type="GO" id="GO:0042632">
    <property type="term" value="P:cholesterol homeostasis"/>
    <property type="evidence" value="ECO:0007669"/>
    <property type="project" value="TreeGrafter"/>
</dbReference>
<dbReference type="FunFam" id="1.25.10.20:FF:000001">
    <property type="entry name" value="microsomal triglyceride transfer protein large subunit"/>
    <property type="match status" value="1"/>
</dbReference>
<keyword evidence="16" id="KW-1185">Reference proteome</keyword>
<dbReference type="InterPro" id="IPR015819">
    <property type="entry name" value="Lipid_transp_b-sht_shell"/>
</dbReference>
<dbReference type="SMART" id="SM00638">
    <property type="entry name" value="LPD_N"/>
    <property type="match status" value="1"/>
</dbReference>
<evidence type="ECO:0000256" key="11">
    <source>
        <dbReference type="ARBA" id="ARBA00023724"/>
    </source>
</evidence>
<evidence type="ECO:0000256" key="6">
    <source>
        <dbReference type="ARBA" id="ARBA00023055"/>
    </source>
</evidence>
<dbReference type="GO" id="GO:0005548">
    <property type="term" value="F:phospholipid transporter activity"/>
    <property type="evidence" value="ECO:0007669"/>
    <property type="project" value="InterPro"/>
</dbReference>
<organism evidence="15 16">
    <name type="scientific">Cervus elaphus hippelaphus</name>
    <name type="common">European red deer</name>
    <dbReference type="NCBI Taxonomy" id="46360"/>
    <lineage>
        <taxon>Eukaryota</taxon>
        <taxon>Metazoa</taxon>
        <taxon>Chordata</taxon>
        <taxon>Craniata</taxon>
        <taxon>Vertebrata</taxon>
        <taxon>Euteleostomi</taxon>
        <taxon>Mammalia</taxon>
        <taxon>Eutheria</taxon>
        <taxon>Laurasiatheria</taxon>
        <taxon>Artiodactyla</taxon>
        <taxon>Ruminantia</taxon>
        <taxon>Pecora</taxon>
        <taxon>Cervidae</taxon>
        <taxon>Cervinae</taxon>
        <taxon>Cervus</taxon>
    </lineage>
</organism>
<evidence type="ECO:0000256" key="5">
    <source>
        <dbReference type="ARBA" id="ARBA00022824"/>
    </source>
</evidence>
<accession>A0A212CLT2</accession>
<dbReference type="SUPFAM" id="SSF48431">
    <property type="entry name" value="Lipovitellin-phosvitin complex, superhelical domain"/>
    <property type="match status" value="1"/>
</dbReference>
<protein>
    <recommendedName>
        <fullName evidence="2">Microsomal triglyceride transfer protein large subunit</fullName>
    </recommendedName>
</protein>
<comment type="caution">
    <text evidence="13">Lacks conserved residue(s) required for the propagation of feature annotation.</text>
</comment>
<keyword evidence="4" id="KW-0732">Signal</keyword>
<keyword evidence="7" id="KW-1015">Disulfide bond</keyword>
<dbReference type="PANTHER" id="PTHR13024:SF1">
    <property type="entry name" value="MICROSOMAL TRIGLYCERIDE TRANSFER PROTEIN LARGE SUBUNIT"/>
    <property type="match status" value="1"/>
</dbReference>
<dbReference type="PROSITE" id="PS51211">
    <property type="entry name" value="VITELLOGENIN"/>
    <property type="match status" value="1"/>
</dbReference>
<evidence type="ECO:0000256" key="10">
    <source>
        <dbReference type="ARBA" id="ARBA00023723"/>
    </source>
</evidence>
<evidence type="ECO:0000313" key="16">
    <source>
        <dbReference type="Proteomes" id="UP000242450"/>
    </source>
</evidence>
<dbReference type="PANTHER" id="PTHR13024">
    <property type="entry name" value="MICROSOMAL TRIGLYCERIDE TRANSFER PROTEIN, LARGE SUBUNIT"/>
    <property type="match status" value="1"/>
</dbReference>
<comment type="catalytic activity">
    <reaction evidence="11">
        <text>a 1,2-diacyl-sn-glycero-3-phosphoethanolamine(in) = a 1,2-diacyl-sn-glycero-3-phosphoethanolamine(out)</text>
        <dbReference type="Rhea" id="RHEA:38895"/>
        <dbReference type="ChEBI" id="CHEBI:64612"/>
    </reaction>
    <physiologicalReaction direction="left-to-right" evidence="11">
        <dbReference type="Rhea" id="RHEA:38896"/>
    </physiologicalReaction>
</comment>
<dbReference type="InterPro" id="IPR039988">
    <property type="entry name" value="MTTP"/>
</dbReference>
<dbReference type="GO" id="GO:0005783">
    <property type="term" value="C:endoplasmic reticulum"/>
    <property type="evidence" value="ECO:0007669"/>
    <property type="project" value="UniProtKB-SubCell"/>
</dbReference>
<dbReference type="GO" id="GO:0005794">
    <property type="term" value="C:Golgi apparatus"/>
    <property type="evidence" value="ECO:0007669"/>
    <property type="project" value="TreeGrafter"/>
</dbReference>
<dbReference type="OrthoDB" id="5865932at2759"/>